<dbReference type="EMBL" id="LVVY01000062">
    <property type="protein sequence ID" value="OAM79661.1"/>
    <property type="molecule type" value="Genomic_DNA"/>
</dbReference>
<protein>
    <recommendedName>
        <fullName evidence="5">ABC transporter substrate-binding protein</fullName>
    </recommendedName>
</protein>
<dbReference type="GO" id="GO:0055085">
    <property type="term" value="P:transmembrane transport"/>
    <property type="evidence" value="ECO:0007669"/>
    <property type="project" value="InterPro"/>
</dbReference>
<dbReference type="OrthoDB" id="8016675at2"/>
<dbReference type="InterPro" id="IPR018389">
    <property type="entry name" value="DctP_fam"/>
</dbReference>
<sequence length="330" mass="36218">MKNLVPLAALVGLLAVSVPAHAQTARLGYVPTEDHPVGMASVFFAEKVKEKTDGRITIETFGNGVLGSEPQLQSSIQGGFLDVMVGPTSNLVGTVPEYLIFDLPFFYPDFEAVDAVMDGDVGKFLFERLDTEMGIVGLAYWDNGFRHITNAVRPINTIEDLSGLKIRVIPNPLFLSTFETLGTNPVPLPYPELYNALESGAVEAQETPVGLIHSSRFYEVQDHLALTGHVYTPFVLLASKRWFDGLSDEDRAAVLEAAQEAAVYQRDLSRSDADRLTGLLEEEGMQVTRLTEEEMAKLRERVAPVVERFSEEIGTDLVQQARAAMDAVAD</sequence>
<dbReference type="Gene3D" id="3.40.190.170">
    <property type="entry name" value="Bacterial extracellular solute-binding protein, family 7"/>
    <property type="match status" value="1"/>
</dbReference>
<dbReference type="NCBIfam" id="TIGR00787">
    <property type="entry name" value="dctP"/>
    <property type="match status" value="1"/>
</dbReference>
<dbReference type="Proteomes" id="UP000078389">
    <property type="component" value="Unassembled WGS sequence"/>
</dbReference>
<dbReference type="RefSeq" id="WP_067451569.1">
    <property type="nucleotide sequence ID" value="NZ_LVVY01000062.1"/>
</dbReference>
<dbReference type="PIRSF" id="PIRSF006470">
    <property type="entry name" value="DctB"/>
    <property type="match status" value="1"/>
</dbReference>
<evidence type="ECO:0000256" key="2">
    <source>
        <dbReference type="SAM" id="SignalP"/>
    </source>
</evidence>
<dbReference type="NCBIfam" id="NF037995">
    <property type="entry name" value="TRAP_S1"/>
    <property type="match status" value="1"/>
</dbReference>
<comment type="caution">
    <text evidence="3">The sequence shown here is derived from an EMBL/GenBank/DDBJ whole genome shotgun (WGS) entry which is preliminary data.</text>
</comment>
<evidence type="ECO:0000313" key="3">
    <source>
        <dbReference type="EMBL" id="OAM79661.1"/>
    </source>
</evidence>
<dbReference type="GO" id="GO:0030288">
    <property type="term" value="C:outer membrane-bounded periplasmic space"/>
    <property type="evidence" value="ECO:0007669"/>
    <property type="project" value="InterPro"/>
</dbReference>
<keyword evidence="1 2" id="KW-0732">Signal</keyword>
<dbReference type="GO" id="GO:0030246">
    <property type="term" value="F:carbohydrate binding"/>
    <property type="evidence" value="ECO:0007669"/>
    <property type="project" value="TreeGrafter"/>
</dbReference>
<dbReference type="PANTHER" id="PTHR33376">
    <property type="match status" value="1"/>
</dbReference>
<dbReference type="Pfam" id="PF03480">
    <property type="entry name" value="DctP"/>
    <property type="match status" value="1"/>
</dbReference>
<evidence type="ECO:0008006" key="5">
    <source>
        <dbReference type="Google" id="ProtNLM"/>
    </source>
</evidence>
<feature type="signal peptide" evidence="2">
    <location>
        <begin position="1"/>
        <end position="22"/>
    </location>
</feature>
<evidence type="ECO:0000313" key="4">
    <source>
        <dbReference type="Proteomes" id="UP000078389"/>
    </source>
</evidence>
<dbReference type="InterPro" id="IPR038404">
    <property type="entry name" value="TRAP_DctP_sf"/>
</dbReference>
<proteinExistence type="predicted"/>
<reference evidence="3 4" key="1">
    <citation type="submission" date="2016-03" db="EMBL/GenBank/DDBJ databases">
        <title>Genome sequencing of Devosia sp. S37.</title>
        <authorList>
            <person name="Mohd Nor M."/>
        </authorList>
    </citation>
    <scope>NUCLEOTIDE SEQUENCE [LARGE SCALE GENOMIC DNA]</scope>
    <source>
        <strain evidence="3 4">S37</strain>
    </source>
</reference>
<dbReference type="CDD" id="cd13679">
    <property type="entry name" value="PBP2_TRAP_YiaO_like"/>
    <property type="match status" value="1"/>
</dbReference>
<keyword evidence="4" id="KW-1185">Reference proteome</keyword>
<dbReference type="STRING" id="1770058.A3840_02875"/>
<organism evidence="3 4">
    <name type="scientific">Devosia elaeis</name>
    <dbReference type="NCBI Taxonomy" id="1770058"/>
    <lineage>
        <taxon>Bacteria</taxon>
        <taxon>Pseudomonadati</taxon>
        <taxon>Pseudomonadota</taxon>
        <taxon>Alphaproteobacteria</taxon>
        <taxon>Hyphomicrobiales</taxon>
        <taxon>Devosiaceae</taxon>
        <taxon>Devosia</taxon>
    </lineage>
</organism>
<feature type="chain" id="PRO_5008088397" description="ABC transporter substrate-binding protein" evidence="2">
    <location>
        <begin position="23"/>
        <end position="330"/>
    </location>
</feature>
<dbReference type="AlphaFoldDB" id="A0A178I2R7"/>
<dbReference type="InterPro" id="IPR004682">
    <property type="entry name" value="TRAP_DctP"/>
</dbReference>
<dbReference type="SUPFAM" id="SSF53850">
    <property type="entry name" value="Periplasmic binding protein-like II"/>
    <property type="match status" value="1"/>
</dbReference>
<dbReference type="PANTHER" id="PTHR33376:SF2">
    <property type="entry name" value="DICARBOXYLATE-BINDING PERIPLASMIC PROTEIN"/>
    <property type="match status" value="1"/>
</dbReference>
<evidence type="ECO:0000256" key="1">
    <source>
        <dbReference type="ARBA" id="ARBA00022729"/>
    </source>
</evidence>
<name>A0A178I2R7_9HYPH</name>
<gene>
    <name evidence="3" type="ORF">A3840_02875</name>
</gene>
<accession>A0A178I2R7</accession>